<accession>A0A8H3I8H7</accession>
<comment type="similarity">
    <text evidence="2">Belongs to the major facilitator superfamily.</text>
</comment>
<dbReference type="AlphaFoldDB" id="A0A8H3I8H7"/>
<dbReference type="InterPro" id="IPR051788">
    <property type="entry name" value="MFS_Transporter"/>
</dbReference>
<sequence>MSTTTELSYDISDRSNLHPQEPINLQVVGQAVSASQTTEAKSTKVQGVDENNGPFAEVITAQQAWKDPQINIWRVSAAFLGFLVQGANDACFGPLIPSLESYFKLSYTVVSLVFLSPFIGYVLAAFLSDRIHMLFGQRGVALIGPGCRLLSYVVLSVHPPYPVVLVFLIGAGFGNGLLDAAWNAFVGDLKNANQLLGIIHGFYGLGASLSPIIATTMVTKYGLQWYTFFFVMVGVALLDLALSTLAFWDATGSEFRNYSANSNAAGGRMRAVFKNKVTWLCSLFLLSYVGSEVSIGGWLVVFMLRVRDAAPFASGMTVTGFWLGITVGRVVLGFVTARFGERRSVSAYLLLAMGLELVFWLVPQFYVSAVAVGLLGFFLGPLFPAVVVAATKILPKRMHVGSIGFSTAVGGSGAAVIPFAVGAIAQAKGVQVLQPIILALLAVQFGLWLLLPKIPKSHAE</sequence>
<dbReference type="InterPro" id="IPR011701">
    <property type="entry name" value="MFS"/>
</dbReference>
<gene>
    <name evidence="9" type="ORF">HETSPECPRED_003475</name>
</gene>
<feature type="transmembrane region" description="Helical" evidence="7">
    <location>
        <begin position="432"/>
        <end position="451"/>
    </location>
</feature>
<dbReference type="SUPFAM" id="SSF103473">
    <property type="entry name" value="MFS general substrate transporter"/>
    <property type="match status" value="1"/>
</dbReference>
<keyword evidence="5 7" id="KW-1133">Transmembrane helix</keyword>
<feature type="transmembrane region" description="Helical" evidence="7">
    <location>
        <begin position="105"/>
        <end position="127"/>
    </location>
</feature>
<feature type="domain" description="Major facilitator superfamily (MFS) profile" evidence="8">
    <location>
        <begin position="74"/>
        <end position="458"/>
    </location>
</feature>
<keyword evidence="3" id="KW-0813">Transport</keyword>
<name>A0A8H3I8H7_9LECA</name>
<feature type="transmembrane region" description="Helical" evidence="7">
    <location>
        <begin position="403"/>
        <end position="426"/>
    </location>
</feature>
<feature type="transmembrane region" description="Helical" evidence="7">
    <location>
        <begin position="163"/>
        <end position="186"/>
    </location>
</feature>
<comment type="subcellular location">
    <subcellularLocation>
        <location evidence="1">Endomembrane system</location>
        <topology evidence="1">Multi-pass membrane protein</topology>
    </subcellularLocation>
</comment>
<dbReference type="OrthoDB" id="413079at2759"/>
<reference evidence="9" key="1">
    <citation type="submission" date="2021-03" db="EMBL/GenBank/DDBJ databases">
        <authorList>
            <person name="Tagirdzhanova G."/>
        </authorList>
    </citation>
    <scope>NUCLEOTIDE SEQUENCE</scope>
</reference>
<dbReference type="InterPro" id="IPR020846">
    <property type="entry name" value="MFS_dom"/>
</dbReference>
<dbReference type="Pfam" id="PF07690">
    <property type="entry name" value="MFS_1"/>
    <property type="match status" value="1"/>
</dbReference>
<evidence type="ECO:0000256" key="2">
    <source>
        <dbReference type="ARBA" id="ARBA00008335"/>
    </source>
</evidence>
<dbReference type="FunFam" id="1.20.1250.20:FF:000286">
    <property type="entry name" value="MFS efflux transporter"/>
    <property type="match status" value="1"/>
</dbReference>
<feature type="transmembrane region" description="Helical" evidence="7">
    <location>
        <begin position="277"/>
        <end position="300"/>
    </location>
</feature>
<dbReference type="PROSITE" id="PS50850">
    <property type="entry name" value="MFS"/>
    <property type="match status" value="1"/>
</dbReference>
<feature type="transmembrane region" description="Helical" evidence="7">
    <location>
        <begin position="347"/>
        <end position="366"/>
    </location>
</feature>
<dbReference type="InterPro" id="IPR036259">
    <property type="entry name" value="MFS_trans_sf"/>
</dbReference>
<dbReference type="PANTHER" id="PTHR23514">
    <property type="entry name" value="BYPASS OF STOP CODON PROTEIN 6"/>
    <property type="match status" value="1"/>
</dbReference>
<evidence type="ECO:0000256" key="3">
    <source>
        <dbReference type="ARBA" id="ARBA00022448"/>
    </source>
</evidence>
<feature type="transmembrane region" description="Helical" evidence="7">
    <location>
        <begin position="198"/>
        <end position="219"/>
    </location>
</feature>
<dbReference type="GO" id="GO:0012505">
    <property type="term" value="C:endomembrane system"/>
    <property type="evidence" value="ECO:0007669"/>
    <property type="project" value="UniProtKB-SubCell"/>
</dbReference>
<proteinExistence type="inferred from homology"/>
<evidence type="ECO:0000256" key="7">
    <source>
        <dbReference type="SAM" id="Phobius"/>
    </source>
</evidence>
<evidence type="ECO:0000256" key="6">
    <source>
        <dbReference type="ARBA" id="ARBA00023136"/>
    </source>
</evidence>
<dbReference type="PANTHER" id="PTHR23514:SF3">
    <property type="entry name" value="BYPASS OF STOP CODON PROTEIN 6"/>
    <property type="match status" value="1"/>
</dbReference>
<evidence type="ECO:0000256" key="1">
    <source>
        <dbReference type="ARBA" id="ARBA00004127"/>
    </source>
</evidence>
<evidence type="ECO:0000313" key="9">
    <source>
        <dbReference type="EMBL" id="CAF9904254.1"/>
    </source>
</evidence>
<protein>
    <recommendedName>
        <fullName evidence="8">Major facilitator superfamily (MFS) profile domain-containing protein</fullName>
    </recommendedName>
</protein>
<keyword evidence="4 7" id="KW-0812">Transmembrane</keyword>
<evidence type="ECO:0000259" key="8">
    <source>
        <dbReference type="PROSITE" id="PS50850"/>
    </source>
</evidence>
<keyword evidence="10" id="KW-1185">Reference proteome</keyword>
<dbReference type="Gene3D" id="1.20.1250.20">
    <property type="entry name" value="MFS general substrate transporter like domains"/>
    <property type="match status" value="2"/>
</dbReference>
<evidence type="ECO:0000313" key="10">
    <source>
        <dbReference type="Proteomes" id="UP000664521"/>
    </source>
</evidence>
<feature type="transmembrane region" description="Helical" evidence="7">
    <location>
        <begin position="312"/>
        <end position="335"/>
    </location>
</feature>
<comment type="caution">
    <text evidence="9">The sequence shown here is derived from an EMBL/GenBank/DDBJ whole genome shotgun (WGS) entry which is preliminary data.</text>
</comment>
<dbReference type="FunFam" id="1.20.1250.20:FF:000308">
    <property type="entry name" value="MFS efflux transporter"/>
    <property type="match status" value="1"/>
</dbReference>
<evidence type="ECO:0000256" key="5">
    <source>
        <dbReference type="ARBA" id="ARBA00022989"/>
    </source>
</evidence>
<dbReference type="EMBL" id="CAJPDS010000002">
    <property type="protein sequence ID" value="CAF9904254.1"/>
    <property type="molecule type" value="Genomic_DNA"/>
</dbReference>
<keyword evidence="6 7" id="KW-0472">Membrane</keyword>
<feature type="transmembrane region" description="Helical" evidence="7">
    <location>
        <begin position="372"/>
        <end position="391"/>
    </location>
</feature>
<evidence type="ECO:0000256" key="4">
    <source>
        <dbReference type="ARBA" id="ARBA00022692"/>
    </source>
</evidence>
<dbReference type="Proteomes" id="UP000664521">
    <property type="component" value="Unassembled WGS sequence"/>
</dbReference>
<dbReference type="GO" id="GO:0022857">
    <property type="term" value="F:transmembrane transporter activity"/>
    <property type="evidence" value="ECO:0007669"/>
    <property type="project" value="InterPro"/>
</dbReference>
<organism evidence="9 10">
    <name type="scientific">Heterodermia speciosa</name>
    <dbReference type="NCBI Taxonomy" id="116794"/>
    <lineage>
        <taxon>Eukaryota</taxon>
        <taxon>Fungi</taxon>
        <taxon>Dikarya</taxon>
        <taxon>Ascomycota</taxon>
        <taxon>Pezizomycotina</taxon>
        <taxon>Lecanoromycetes</taxon>
        <taxon>OSLEUM clade</taxon>
        <taxon>Lecanoromycetidae</taxon>
        <taxon>Caliciales</taxon>
        <taxon>Physciaceae</taxon>
        <taxon>Heterodermia</taxon>
    </lineage>
</organism>
<feature type="transmembrane region" description="Helical" evidence="7">
    <location>
        <begin position="225"/>
        <end position="248"/>
    </location>
</feature>
<dbReference type="GO" id="GO:0016020">
    <property type="term" value="C:membrane"/>
    <property type="evidence" value="ECO:0007669"/>
    <property type="project" value="TreeGrafter"/>
</dbReference>